<dbReference type="AlphaFoldDB" id="A0A1U9VIJ0"/>
<dbReference type="Proteomes" id="UP000189628">
    <property type="component" value="Chromosome"/>
</dbReference>
<protein>
    <recommendedName>
        <fullName evidence="1">DNA circulation N-terminal domain-containing protein</fullName>
    </recommendedName>
</protein>
<name>A0A1U9VIJ0_9RALS</name>
<evidence type="ECO:0000313" key="3">
    <source>
        <dbReference type="Proteomes" id="UP000189628"/>
    </source>
</evidence>
<gene>
    <name evidence="2" type="ORF">B0B51_11365</name>
</gene>
<dbReference type="Pfam" id="PF07157">
    <property type="entry name" value="DNA_circ_N"/>
    <property type="match status" value="1"/>
</dbReference>
<sequence length="386" mass="41468">MSWEDRLVGASFRGVDFLTESHEARGGRRLVVHELPGAEEPEVEDLGAKAWDWKLSAYFIGPDYDLERDAFLERLNQPGADWLTHPWLGEKWVRARDWSVHESNDKGGYCVFTIEFVPGGGTVAAGETDAVDVAYDCTEKLADAAMNDFTLESMSFDGMTAFVAAVHQRLETLRQVISLATLPLTWASQVMNLIAGAKGDLATLMAMPSAYANALRSLTNSLGGGADDTDYPATSRVRVVARIASVATAPAPLALSGVASTDGAVRRNLLREEALRGRLLVTAATEIAMADYRAEADRDAALGAVVAALDALLPNMPDPVFEAAVAARAAVIEALLAQDLKPAATRDVTNPLPAIVLAHRLGVDESVFLVRNAVRHPLFVKGRVYG</sequence>
<feature type="domain" description="DNA circulation N-terminal" evidence="1">
    <location>
        <begin position="8"/>
        <end position="91"/>
    </location>
</feature>
<evidence type="ECO:0000313" key="2">
    <source>
        <dbReference type="EMBL" id="AQW30500.1"/>
    </source>
</evidence>
<dbReference type="InterPro" id="IPR009826">
    <property type="entry name" value="DNA_circ_N"/>
</dbReference>
<proteinExistence type="predicted"/>
<dbReference type="RefSeq" id="WP_078222629.1">
    <property type="nucleotide sequence ID" value="NZ_CP019911.1"/>
</dbReference>
<organism evidence="2 3">
    <name type="scientific">blood disease bacterium A2-HR MARDI</name>
    <dbReference type="NCBI Taxonomy" id="1944648"/>
    <lineage>
        <taxon>Bacteria</taxon>
        <taxon>Pseudomonadati</taxon>
        <taxon>Pseudomonadota</taxon>
        <taxon>Betaproteobacteria</taxon>
        <taxon>Burkholderiales</taxon>
        <taxon>Burkholderiaceae</taxon>
        <taxon>Ralstonia</taxon>
        <taxon>Ralstonia solanacearum species complex</taxon>
    </lineage>
</organism>
<evidence type="ECO:0000259" key="1">
    <source>
        <dbReference type="Pfam" id="PF07157"/>
    </source>
</evidence>
<dbReference type="EMBL" id="CP019911">
    <property type="protein sequence ID" value="AQW30500.1"/>
    <property type="molecule type" value="Genomic_DNA"/>
</dbReference>
<accession>A0A1U9VIJ0</accession>
<reference evidence="2 3" key="1">
    <citation type="submission" date="2017-02" db="EMBL/GenBank/DDBJ databases">
        <title>Blood Disease Bacterium A2-HR MARDI.</title>
        <authorList>
            <person name="Badrun R."/>
            <person name="Abu Bakar N."/>
            <person name="Laboh R."/>
        </authorList>
    </citation>
    <scope>NUCLEOTIDE SEQUENCE [LARGE SCALE GENOMIC DNA]</scope>
    <source>
        <strain evidence="2 3">A2-HR MARDI</strain>
    </source>
</reference>